<dbReference type="Pfam" id="PF13584">
    <property type="entry name" value="BatD"/>
    <property type="match status" value="3"/>
</dbReference>
<evidence type="ECO:0000313" key="6">
    <source>
        <dbReference type="Proteomes" id="UP000560000"/>
    </source>
</evidence>
<dbReference type="Proteomes" id="UP000560000">
    <property type="component" value="Unassembled WGS sequence"/>
</dbReference>
<dbReference type="AlphaFoldDB" id="A0A841KTP9"/>
<organism evidence="5 6">
    <name type="scientific">Oleiagrimonas soli</name>
    <dbReference type="NCBI Taxonomy" id="1543381"/>
    <lineage>
        <taxon>Bacteria</taxon>
        <taxon>Pseudomonadati</taxon>
        <taxon>Pseudomonadota</taxon>
        <taxon>Gammaproteobacteria</taxon>
        <taxon>Lysobacterales</taxon>
        <taxon>Rhodanobacteraceae</taxon>
        <taxon>Oleiagrimonas</taxon>
    </lineage>
</organism>
<comment type="caution">
    <text evidence="5">The sequence shown here is derived from an EMBL/GenBank/DDBJ whole genome shotgun (WGS) entry which is preliminary data.</text>
</comment>
<evidence type="ECO:0000256" key="3">
    <source>
        <dbReference type="SAM" id="SignalP"/>
    </source>
</evidence>
<dbReference type="RefSeq" id="WP_184655091.1">
    <property type="nucleotide sequence ID" value="NZ_JACHET010000001.1"/>
</dbReference>
<feature type="transmembrane region" description="Helical" evidence="2">
    <location>
        <begin position="422"/>
        <end position="445"/>
    </location>
</feature>
<reference evidence="5 6" key="1">
    <citation type="submission" date="2020-08" db="EMBL/GenBank/DDBJ databases">
        <title>Genomic Encyclopedia of Type Strains, Phase IV (KMG-IV): sequencing the most valuable type-strain genomes for metagenomic binning, comparative biology and taxonomic classification.</title>
        <authorList>
            <person name="Goeker M."/>
        </authorList>
    </citation>
    <scope>NUCLEOTIDE SEQUENCE [LARGE SCALE GENOMIC DNA]</scope>
    <source>
        <strain evidence="5 6">DSM 107085</strain>
    </source>
</reference>
<evidence type="ECO:0000256" key="1">
    <source>
        <dbReference type="SAM" id="MobiDB-lite"/>
    </source>
</evidence>
<sequence length="571" mass="59878">MSGCLLLALLFSATAAASGVTASLDRHHATLGDTVTLNLSRDGGDAIPMPDLSALGKDFQVLGQFNGSSELEENGRIQSRSVLSITLRPLHAGTLQIPALDVGGQQTKPLTLQVADAPKQGVGHAGDPAFLEVTVSSQTPYVGQQVALDVKLYYVASMLDGNLSPPSADGAQVQTLGRDQRYQAQRGGRMYGVIERHYAIIPQHAGTLQIPPVVFRGRTVDSSGMGDFFGTAHAVGAESKTLTLNVTPRPASSGKGPWLPAKQVEINLSGLPASGTVQVGEPVTVTLQEGATGLPAEMLPEPTLPAISGADVYPDQTQDVSRNNGQWITGSRSRSFAIVPNRAGTLQIPAITLRWWNVDADREETATIPAHSLTVTAASGNGAAPPSAPRAPVAAASAGTPPAATASAPSTPASAPTSDMRWRWIALGSLALWILSLATFGWLAWRRRSAAHRAGTAAAQARSGRARTLRNAFLLAARGGDPHATGRALLAWAQAERDGVRHLQDVSEQLADSDQIEAIARLQQRRYAAAIDAAQDPCAALAEAFRSGFVWRKPSAASPQEPLPPLYPPST</sequence>
<keyword evidence="2" id="KW-0472">Membrane</keyword>
<feature type="domain" description="DUF7939" evidence="4">
    <location>
        <begin position="467"/>
        <end position="546"/>
    </location>
</feature>
<dbReference type="InterPro" id="IPR057699">
    <property type="entry name" value="DUF7939"/>
</dbReference>
<keyword evidence="2" id="KW-0812">Transmembrane</keyword>
<dbReference type="PANTHER" id="PTHR40940">
    <property type="entry name" value="PROTEIN BATD-RELATED"/>
    <property type="match status" value="1"/>
</dbReference>
<dbReference type="PANTHER" id="PTHR40940:SF1">
    <property type="entry name" value="PROTEIN BATD"/>
    <property type="match status" value="1"/>
</dbReference>
<keyword evidence="3" id="KW-0732">Signal</keyword>
<evidence type="ECO:0000313" key="5">
    <source>
        <dbReference type="EMBL" id="MBB6185318.1"/>
    </source>
</evidence>
<protein>
    <recommendedName>
        <fullName evidence="4">DUF7939 domain-containing protein</fullName>
    </recommendedName>
</protein>
<keyword evidence="2" id="KW-1133">Transmembrane helix</keyword>
<feature type="chain" id="PRO_5032270509" description="DUF7939 domain-containing protein" evidence="3">
    <location>
        <begin position="18"/>
        <end position="571"/>
    </location>
</feature>
<feature type="signal peptide" evidence="3">
    <location>
        <begin position="1"/>
        <end position="17"/>
    </location>
</feature>
<name>A0A841KTP9_9GAMM</name>
<proteinExistence type="predicted"/>
<evidence type="ECO:0000259" key="4">
    <source>
        <dbReference type="Pfam" id="PF25607"/>
    </source>
</evidence>
<feature type="region of interest" description="Disordered" evidence="1">
    <location>
        <begin position="378"/>
        <end position="415"/>
    </location>
</feature>
<accession>A0A841KTP9</accession>
<dbReference type="InterPro" id="IPR025738">
    <property type="entry name" value="BatD"/>
</dbReference>
<gene>
    <name evidence="5" type="ORF">HNQ86_002663</name>
</gene>
<dbReference type="EMBL" id="JACHET010000001">
    <property type="protein sequence ID" value="MBB6185318.1"/>
    <property type="molecule type" value="Genomic_DNA"/>
</dbReference>
<evidence type="ECO:0000256" key="2">
    <source>
        <dbReference type="SAM" id="Phobius"/>
    </source>
</evidence>
<dbReference type="Pfam" id="PF25607">
    <property type="entry name" value="DUF7939"/>
    <property type="match status" value="1"/>
</dbReference>